<proteinExistence type="predicted"/>
<feature type="coiled-coil region" evidence="1">
    <location>
        <begin position="53"/>
        <end position="80"/>
    </location>
</feature>
<name>U5NCK2_9MOLU</name>
<dbReference type="PATRIC" id="fig|1403316.3.peg.388"/>
<dbReference type="STRING" id="1403316.PRV_02095"/>
<dbReference type="HOGENOM" id="CLU_165458_0_0_14"/>
<dbReference type="AlphaFoldDB" id="U5NCK2"/>
<keyword evidence="3" id="KW-1185">Reference proteome</keyword>
<evidence type="ECO:0000313" key="2">
    <source>
        <dbReference type="EMBL" id="AGX89157.1"/>
    </source>
</evidence>
<protein>
    <submittedName>
        <fullName evidence="2">Uncharacterized protein</fullName>
    </submittedName>
</protein>
<dbReference type="RefSeq" id="WP_022770027.1">
    <property type="nucleotide sequence ID" value="NC_022575.1"/>
</dbReference>
<evidence type="ECO:0000313" key="3">
    <source>
        <dbReference type="Proteomes" id="UP000017119"/>
    </source>
</evidence>
<organism evidence="2 3">
    <name type="scientific">Mycoplasma parvum str. Indiana</name>
    <dbReference type="NCBI Taxonomy" id="1403316"/>
    <lineage>
        <taxon>Bacteria</taxon>
        <taxon>Bacillati</taxon>
        <taxon>Mycoplasmatota</taxon>
        <taxon>Mollicutes</taxon>
        <taxon>Mycoplasmataceae</taxon>
        <taxon>Mycoplasma</taxon>
    </lineage>
</organism>
<keyword evidence="1" id="KW-0175">Coiled coil</keyword>
<reference evidence="2 3" key="1">
    <citation type="journal article" date="2013" name="Genome Announc.">
        <title>Genome Sequence of Mycoplasma parvum (Formerly Eperythrozoon parvum), a Diminutive Hemoplasma of the Pig.</title>
        <authorList>
            <person name="do Nascimento N.C."/>
            <person name="Dos Santos A.P."/>
            <person name="Chu Y."/>
            <person name="Guimaraes A.M."/>
            <person name="Pagliaro A."/>
            <person name="Messick J.B."/>
        </authorList>
    </citation>
    <scope>NUCLEOTIDE SEQUENCE [LARGE SCALE GENOMIC DNA]</scope>
    <source>
        <strain evidence="2 3">Indiana</strain>
    </source>
</reference>
<dbReference type="OrthoDB" id="403799at2"/>
<accession>U5NCK2</accession>
<gene>
    <name evidence="2" type="ORF">PRV_02095</name>
</gene>
<dbReference type="EMBL" id="CP006771">
    <property type="protein sequence ID" value="AGX89157.1"/>
    <property type="molecule type" value="Genomic_DNA"/>
</dbReference>
<evidence type="ECO:0000256" key="1">
    <source>
        <dbReference type="SAM" id="Coils"/>
    </source>
</evidence>
<dbReference type="KEGG" id="mpv:PRV_02095"/>
<sequence length="122" mass="14429">MNRNKALIKALSQGFKILEKLYLKESEIEKVILQLDNNISFINWSSNLHNINLKALNLKINELIKELNSTKDKLIKLHKEWEEFKTKLFEFRNYEGIVQNSLCINTQYKDDRGKCSQKQVKS</sequence>
<dbReference type="Proteomes" id="UP000017119">
    <property type="component" value="Chromosome"/>
</dbReference>